<dbReference type="InterPro" id="IPR012338">
    <property type="entry name" value="Beta-lactam/transpept-like"/>
</dbReference>
<protein>
    <recommendedName>
        <fullName evidence="1">Beta-lactamase-related domain-containing protein</fullName>
    </recommendedName>
</protein>
<dbReference type="PANTHER" id="PTHR46825:SF9">
    <property type="entry name" value="BETA-LACTAMASE-RELATED DOMAIN-CONTAINING PROTEIN"/>
    <property type="match status" value="1"/>
</dbReference>
<dbReference type="InterPro" id="IPR050491">
    <property type="entry name" value="AmpC-like"/>
</dbReference>
<dbReference type="AlphaFoldDB" id="A0A2K8Z0V0"/>
<name>A0A2K8Z0V0_9BACT</name>
<gene>
    <name evidence="2" type="ORF">CWM47_17385</name>
</gene>
<keyword evidence="3" id="KW-1185">Reference proteome</keyword>
<dbReference type="SUPFAM" id="SSF56601">
    <property type="entry name" value="beta-lactamase/transpeptidase-like"/>
    <property type="match status" value="1"/>
</dbReference>
<proteinExistence type="predicted"/>
<dbReference type="KEGG" id="spir:CWM47_17385"/>
<dbReference type="Pfam" id="PF00144">
    <property type="entry name" value="Beta-lactamase"/>
    <property type="match status" value="1"/>
</dbReference>
<dbReference type="EMBL" id="CP025096">
    <property type="protein sequence ID" value="AUD03448.1"/>
    <property type="molecule type" value="Genomic_DNA"/>
</dbReference>
<evidence type="ECO:0000259" key="1">
    <source>
        <dbReference type="Pfam" id="PF00144"/>
    </source>
</evidence>
<evidence type="ECO:0000313" key="2">
    <source>
        <dbReference type="EMBL" id="AUD03448.1"/>
    </source>
</evidence>
<dbReference type="InterPro" id="IPR001466">
    <property type="entry name" value="Beta-lactam-related"/>
</dbReference>
<dbReference type="Proteomes" id="UP000232883">
    <property type="component" value="Chromosome"/>
</dbReference>
<accession>A0A2K8Z0V0</accession>
<dbReference type="RefSeq" id="WP_100989515.1">
    <property type="nucleotide sequence ID" value="NZ_CP025096.1"/>
</dbReference>
<evidence type="ECO:0000313" key="3">
    <source>
        <dbReference type="Proteomes" id="UP000232883"/>
    </source>
</evidence>
<organism evidence="2 3">
    <name type="scientific">Spirosoma pollinicola</name>
    <dbReference type="NCBI Taxonomy" id="2057025"/>
    <lineage>
        <taxon>Bacteria</taxon>
        <taxon>Pseudomonadati</taxon>
        <taxon>Bacteroidota</taxon>
        <taxon>Cytophagia</taxon>
        <taxon>Cytophagales</taxon>
        <taxon>Cytophagaceae</taxon>
        <taxon>Spirosoma</taxon>
    </lineage>
</organism>
<reference evidence="2 3" key="1">
    <citation type="submission" date="2017-11" db="EMBL/GenBank/DDBJ databases">
        <title>Taxonomic description and genome sequences of Spirosoma HA7 sp. nov., isolated from pollen microhabitat of Corylus avellana.</title>
        <authorList>
            <person name="Ambika Manirajan B."/>
            <person name="Suarez C."/>
            <person name="Ratering S."/>
            <person name="Geissler-Plaum R."/>
            <person name="Cardinale M."/>
            <person name="Sylvia S."/>
        </authorList>
    </citation>
    <scope>NUCLEOTIDE SEQUENCE [LARGE SCALE GENOMIC DNA]</scope>
    <source>
        <strain evidence="2 3">HA7</strain>
    </source>
</reference>
<dbReference type="PANTHER" id="PTHR46825">
    <property type="entry name" value="D-ALANYL-D-ALANINE-CARBOXYPEPTIDASE/ENDOPEPTIDASE AMPH"/>
    <property type="match status" value="1"/>
</dbReference>
<dbReference type="Gene3D" id="3.40.710.10">
    <property type="entry name" value="DD-peptidase/beta-lactamase superfamily"/>
    <property type="match status" value="1"/>
</dbReference>
<sequence length="468" mass="52123">MLQILLVLAANLILMLSAFCQSKVPLPDSTVLALRKGMTGFQNRYHSPSVVLAIVHEDQIIFGEATGYLDISQQIPANLDAQYSLQSLTKVFTATMFMQLIQQQKLRLDDPVKKYVPEFKADGQSAKQAQTTLLQLATHTSGLPRNSPADIQFTKQIDRWILAQSPEKAIEAAPKKAFLQSLASIPKEYPDYQLLSYGNRHYSNLGYSLLGIALERAANTDYADYIIKRICQPLQMNNSAFYAESPTGKGVAKGYFYDEATHDFRQVPVFKPNSSLPAAGLYASARDIAKFISFQFQTNSTKADQVLSQKNRAMMQAFNIGWKPAYPYLVHEGAMLGYRCELVFNPDLKIGWVVLTNTTEFDFSRLNTYISGLLQPVFSSKPVSDLTKFTGTYQLAGGNDSLRIGLKEGKLYSSYLAGVLPESSLEETGTGHFRGPGKSGYSISYEFIANSTCEVMVLNMGQLMWIRR</sequence>
<feature type="domain" description="Beta-lactamase-related" evidence="1">
    <location>
        <begin position="39"/>
        <end position="369"/>
    </location>
</feature>